<keyword evidence="1" id="KW-0472">Membrane</keyword>
<organism evidence="2">
    <name type="scientific">hydrothermal vent metagenome</name>
    <dbReference type="NCBI Taxonomy" id="652676"/>
    <lineage>
        <taxon>unclassified sequences</taxon>
        <taxon>metagenomes</taxon>
        <taxon>ecological metagenomes</taxon>
    </lineage>
</organism>
<dbReference type="AlphaFoldDB" id="A0A160TIS4"/>
<proteinExistence type="predicted"/>
<name>A0A160TIS4_9ZZZZ</name>
<protein>
    <submittedName>
        <fullName evidence="2">Uncharacterized protein</fullName>
    </submittedName>
</protein>
<keyword evidence="1" id="KW-1133">Transmembrane helix</keyword>
<gene>
    <name evidence="2" type="ORF">MGWOODY_Smn2996</name>
</gene>
<dbReference type="EMBL" id="CZQE01000003">
    <property type="protein sequence ID" value="CUS43079.1"/>
    <property type="molecule type" value="Genomic_DNA"/>
</dbReference>
<accession>A0A160TIS4</accession>
<keyword evidence="1" id="KW-0812">Transmembrane</keyword>
<evidence type="ECO:0000313" key="2">
    <source>
        <dbReference type="EMBL" id="CUS43079.1"/>
    </source>
</evidence>
<feature type="transmembrane region" description="Helical" evidence="1">
    <location>
        <begin position="42"/>
        <end position="59"/>
    </location>
</feature>
<evidence type="ECO:0000256" key="1">
    <source>
        <dbReference type="SAM" id="Phobius"/>
    </source>
</evidence>
<reference evidence="2" key="1">
    <citation type="submission" date="2015-10" db="EMBL/GenBank/DDBJ databases">
        <authorList>
            <person name="Gilbert D.G."/>
        </authorList>
    </citation>
    <scope>NUCLEOTIDE SEQUENCE</scope>
</reference>
<sequence>MATGFWIGAGGTLALAIAAGLGDRRRKRRINLDSIGVVDWPTVQVLALIATAILVSVAVNI</sequence>